<protein>
    <recommendedName>
        <fullName evidence="3">Tetratricopeptide repeat protein</fullName>
    </recommendedName>
</protein>
<dbReference type="SUPFAM" id="SSF48452">
    <property type="entry name" value="TPR-like"/>
    <property type="match status" value="1"/>
</dbReference>
<evidence type="ECO:0000313" key="2">
    <source>
        <dbReference type="Proteomes" id="UP000253831"/>
    </source>
</evidence>
<evidence type="ECO:0008006" key="3">
    <source>
        <dbReference type="Google" id="ProtNLM"/>
    </source>
</evidence>
<reference evidence="1 2" key="1">
    <citation type="submission" date="2018-05" db="EMBL/GenBank/DDBJ databases">
        <title>Integrated omic analyses show evidence that a Ca. Accumulibacter phosphatis strain performs denitrification under micro-aerobic conditions.</title>
        <authorList>
            <person name="Camejo P.Y."/>
            <person name="Katherine M.D."/>
            <person name="Daniel N.R."/>
        </authorList>
    </citation>
    <scope>NUCLEOTIDE SEQUENCE [LARGE SCALE GENOMIC DNA]</scope>
    <source>
        <strain evidence="1">UW-LDO-IC</strain>
    </source>
</reference>
<dbReference type="Proteomes" id="UP000253831">
    <property type="component" value="Unassembled WGS sequence"/>
</dbReference>
<comment type="caution">
    <text evidence="1">The sequence shown here is derived from an EMBL/GenBank/DDBJ whole genome shotgun (WGS) entry which is preliminary data.</text>
</comment>
<gene>
    <name evidence="1" type="ORF">DVS81_02705</name>
</gene>
<accession>A0A369XXS1</accession>
<proteinExistence type="predicted"/>
<sequence>MDPENSIKVVLGTTIPDSGESDLTLRITGTSPRETVFRKSVVLRKPYRSSYTLKTTVLTTQESERQRVLVVAELIDPYGQPFAVAKEEIVVRKADAATCCKSPQKEVGRTPEQLLAALTARALDGCGNPDSFDKYVGTLNTEDAQLVADTIGRLKDALNAYSAILTKAADNRDTYEDYRRYSTKFPHSPCASVARRGTTVSFWMSRNTGSQRVLAQLDSAIIASMNPSEIEIGEAHFQSLREQGNPYARLREAKRLYGAGRTQDAERLLLELERTAPSAEVFEHLGYINTSDCKKSSDYFSRALKFDANCAPCYFHRAECLDTFGRHGDAKEGFRKTLELTKGHKDTRSVRYYERSKRRLEIN</sequence>
<dbReference type="Gene3D" id="1.25.40.10">
    <property type="entry name" value="Tetratricopeptide repeat domain"/>
    <property type="match status" value="1"/>
</dbReference>
<dbReference type="EMBL" id="QPGA01000002">
    <property type="protein sequence ID" value="RDE52158.1"/>
    <property type="molecule type" value="Genomic_DNA"/>
</dbReference>
<dbReference type="AlphaFoldDB" id="A0A369XXS1"/>
<evidence type="ECO:0000313" key="1">
    <source>
        <dbReference type="EMBL" id="RDE52158.1"/>
    </source>
</evidence>
<dbReference type="InterPro" id="IPR011990">
    <property type="entry name" value="TPR-like_helical_dom_sf"/>
</dbReference>
<name>A0A369XXS1_9PROT</name>
<organism evidence="1 2">
    <name type="scientific">Candidatus Accumulibacter meliphilus</name>
    <dbReference type="NCBI Taxonomy" id="2211374"/>
    <lineage>
        <taxon>Bacteria</taxon>
        <taxon>Pseudomonadati</taxon>
        <taxon>Pseudomonadota</taxon>
        <taxon>Betaproteobacteria</taxon>
        <taxon>Candidatus Accumulibacter</taxon>
    </lineage>
</organism>